<dbReference type="EMBL" id="JACIDX010000004">
    <property type="protein sequence ID" value="MBB3954329.1"/>
    <property type="molecule type" value="Genomic_DNA"/>
</dbReference>
<keyword evidence="3" id="KW-1185">Reference proteome</keyword>
<reference evidence="2 3" key="1">
    <citation type="submission" date="2020-08" db="EMBL/GenBank/DDBJ databases">
        <title>Genomic Encyclopedia of Type Strains, Phase IV (KMG-IV): sequencing the most valuable type-strain genomes for metagenomic binning, comparative biology and taxonomic classification.</title>
        <authorList>
            <person name="Goeker M."/>
        </authorList>
    </citation>
    <scope>NUCLEOTIDE SEQUENCE [LARGE SCALE GENOMIC DNA]</scope>
    <source>
        <strain evidence="2 3">DSM 27057</strain>
    </source>
</reference>
<dbReference type="Proteomes" id="UP000548867">
    <property type="component" value="Unassembled WGS sequence"/>
</dbReference>
<feature type="region of interest" description="Disordered" evidence="1">
    <location>
        <begin position="44"/>
        <end position="92"/>
    </location>
</feature>
<protein>
    <submittedName>
        <fullName evidence="2">Protein TonB</fullName>
    </submittedName>
</protein>
<gene>
    <name evidence="2" type="ORF">GGR38_001256</name>
</gene>
<sequence>MRSRATAIGLSLAIMALFIAALLSLGLAGANKQPGEPRLVSIQMDDGKQQAQAKAQQQVSSPKVAKLAEPPKTPVPSPPQPEPTTPPPPNYIKLSHEDFMASDIGAIGRRTEAVAAANAAAARAAATGPGEGPKGVHLYAAQWYREPNDAELRPFLAGANAPPGSWATIACQTIDHFHVENCQELDEYPLGSGLARGLRRASWQFLVWPPRIDGKPQIGTWVRIRFDFTKG</sequence>
<evidence type="ECO:0000256" key="1">
    <source>
        <dbReference type="SAM" id="MobiDB-lite"/>
    </source>
</evidence>
<proteinExistence type="predicted"/>
<feature type="compositionally biased region" description="Pro residues" evidence="1">
    <location>
        <begin position="71"/>
        <end position="90"/>
    </location>
</feature>
<comment type="caution">
    <text evidence="2">The sequence shown here is derived from an EMBL/GenBank/DDBJ whole genome shotgun (WGS) entry which is preliminary data.</text>
</comment>
<feature type="compositionally biased region" description="Low complexity" evidence="1">
    <location>
        <begin position="49"/>
        <end position="58"/>
    </location>
</feature>
<organism evidence="2 3">
    <name type="scientific">Novosphingobium sediminicola</name>
    <dbReference type="NCBI Taxonomy" id="563162"/>
    <lineage>
        <taxon>Bacteria</taxon>
        <taxon>Pseudomonadati</taxon>
        <taxon>Pseudomonadota</taxon>
        <taxon>Alphaproteobacteria</taxon>
        <taxon>Sphingomonadales</taxon>
        <taxon>Sphingomonadaceae</taxon>
        <taxon>Novosphingobium</taxon>
    </lineage>
</organism>
<accession>A0A7W6CD18</accession>
<evidence type="ECO:0000313" key="3">
    <source>
        <dbReference type="Proteomes" id="UP000548867"/>
    </source>
</evidence>
<name>A0A7W6CD18_9SPHN</name>
<dbReference type="RefSeq" id="WP_183623749.1">
    <property type="nucleotide sequence ID" value="NZ_JACIDX010000004.1"/>
</dbReference>
<evidence type="ECO:0000313" key="2">
    <source>
        <dbReference type="EMBL" id="MBB3954329.1"/>
    </source>
</evidence>
<dbReference type="AlphaFoldDB" id="A0A7W6CD18"/>